<evidence type="ECO:0000256" key="1">
    <source>
        <dbReference type="SAM" id="MobiDB-lite"/>
    </source>
</evidence>
<dbReference type="GO" id="GO:0043565">
    <property type="term" value="F:sequence-specific DNA binding"/>
    <property type="evidence" value="ECO:0007669"/>
    <property type="project" value="TreeGrafter"/>
</dbReference>
<feature type="domain" description="PiggyBac transposable element-derived protein" evidence="2">
    <location>
        <begin position="2"/>
        <end position="73"/>
    </location>
</feature>
<dbReference type="PANTHER" id="PTHR47055:SF3">
    <property type="entry name" value="PHORBOL-ESTER_DAG-TYPE DOMAIN-CONTAINING PROTEIN"/>
    <property type="match status" value="1"/>
</dbReference>
<reference evidence="3 4" key="1">
    <citation type="journal article" date="2020" name="Cell">
        <title>Large-Scale Comparative Analyses of Tick Genomes Elucidate Their Genetic Diversity and Vector Capacities.</title>
        <authorList>
            <consortium name="Tick Genome and Microbiome Consortium (TIGMIC)"/>
            <person name="Jia N."/>
            <person name="Wang J."/>
            <person name="Shi W."/>
            <person name="Du L."/>
            <person name="Sun Y."/>
            <person name="Zhan W."/>
            <person name="Jiang J.F."/>
            <person name="Wang Q."/>
            <person name="Zhang B."/>
            <person name="Ji P."/>
            <person name="Bell-Sakyi L."/>
            <person name="Cui X.M."/>
            <person name="Yuan T.T."/>
            <person name="Jiang B.G."/>
            <person name="Yang W.F."/>
            <person name="Lam T.T."/>
            <person name="Chang Q.C."/>
            <person name="Ding S.J."/>
            <person name="Wang X.J."/>
            <person name="Zhu J.G."/>
            <person name="Ruan X.D."/>
            <person name="Zhao L."/>
            <person name="Wei J.T."/>
            <person name="Ye R.Z."/>
            <person name="Que T.C."/>
            <person name="Du C.H."/>
            <person name="Zhou Y.H."/>
            <person name="Cheng J.X."/>
            <person name="Dai P.F."/>
            <person name="Guo W.B."/>
            <person name="Han X.H."/>
            <person name="Huang E.J."/>
            <person name="Li L.F."/>
            <person name="Wei W."/>
            <person name="Gao Y.C."/>
            <person name="Liu J.Z."/>
            <person name="Shao H.Z."/>
            <person name="Wang X."/>
            <person name="Wang C.C."/>
            <person name="Yang T.C."/>
            <person name="Huo Q.B."/>
            <person name="Li W."/>
            <person name="Chen H.Y."/>
            <person name="Chen S.E."/>
            <person name="Zhou L.G."/>
            <person name="Ni X.B."/>
            <person name="Tian J.H."/>
            <person name="Sheng Y."/>
            <person name="Liu T."/>
            <person name="Pan Y.S."/>
            <person name="Xia L.Y."/>
            <person name="Li J."/>
            <person name="Zhao F."/>
            <person name="Cao W.C."/>
        </authorList>
    </citation>
    <scope>NUCLEOTIDE SEQUENCE [LARGE SCALE GENOMIC DNA]</scope>
    <source>
        <strain evidence="3">HaeL-2018</strain>
    </source>
</reference>
<protein>
    <recommendedName>
        <fullName evidence="2">PiggyBac transposable element-derived protein domain-containing protein</fullName>
    </recommendedName>
</protein>
<gene>
    <name evidence="3" type="ORF">HPB48_013285</name>
</gene>
<keyword evidence="4" id="KW-1185">Reference proteome</keyword>
<dbReference type="Pfam" id="PF13843">
    <property type="entry name" value="DDE_Tnp_1_7"/>
    <property type="match status" value="1"/>
</dbReference>
<dbReference type="InterPro" id="IPR029526">
    <property type="entry name" value="PGBD"/>
</dbReference>
<sequence>MKGFRATGTIRENRLKNAPLPAKKETEKRDRGYFAGCFDTQNEVLLVKWCDSSVMTMATNYDSVEPIGGVSRWPSSKKEKKKGSAAKRFPHLQ</sequence>
<feature type="region of interest" description="Disordered" evidence="1">
    <location>
        <begin position="64"/>
        <end position="93"/>
    </location>
</feature>
<comment type="caution">
    <text evidence="3">The sequence shown here is derived from an EMBL/GenBank/DDBJ whole genome shotgun (WGS) entry which is preliminary data.</text>
</comment>
<dbReference type="OrthoDB" id="6514097at2759"/>
<evidence type="ECO:0000259" key="2">
    <source>
        <dbReference type="Pfam" id="PF13843"/>
    </source>
</evidence>
<dbReference type="InterPro" id="IPR052638">
    <property type="entry name" value="PiggyBac_TE-derived"/>
</dbReference>
<dbReference type="VEuPathDB" id="VectorBase:HLOH_052765"/>
<dbReference type="PANTHER" id="PTHR47055">
    <property type="entry name" value="DDE_TNP_1_7 DOMAIN-CONTAINING PROTEIN"/>
    <property type="match status" value="1"/>
</dbReference>
<evidence type="ECO:0000313" key="4">
    <source>
        <dbReference type="Proteomes" id="UP000821853"/>
    </source>
</evidence>
<evidence type="ECO:0000313" key="3">
    <source>
        <dbReference type="EMBL" id="KAH9378169.1"/>
    </source>
</evidence>
<organism evidence="3 4">
    <name type="scientific">Haemaphysalis longicornis</name>
    <name type="common">Bush tick</name>
    <dbReference type="NCBI Taxonomy" id="44386"/>
    <lineage>
        <taxon>Eukaryota</taxon>
        <taxon>Metazoa</taxon>
        <taxon>Ecdysozoa</taxon>
        <taxon>Arthropoda</taxon>
        <taxon>Chelicerata</taxon>
        <taxon>Arachnida</taxon>
        <taxon>Acari</taxon>
        <taxon>Parasitiformes</taxon>
        <taxon>Ixodida</taxon>
        <taxon>Ixodoidea</taxon>
        <taxon>Ixodidae</taxon>
        <taxon>Haemaphysalinae</taxon>
        <taxon>Haemaphysalis</taxon>
    </lineage>
</organism>
<dbReference type="Proteomes" id="UP000821853">
    <property type="component" value="Unassembled WGS sequence"/>
</dbReference>
<feature type="compositionally biased region" description="Basic residues" evidence="1">
    <location>
        <begin position="78"/>
        <end position="93"/>
    </location>
</feature>
<accession>A0A9J6GTI0</accession>
<feature type="region of interest" description="Disordered" evidence="1">
    <location>
        <begin position="1"/>
        <end position="26"/>
    </location>
</feature>
<proteinExistence type="predicted"/>
<name>A0A9J6GTI0_HAELO</name>
<dbReference type="EMBL" id="JABSTR010000008">
    <property type="protein sequence ID" value="KAH9378169.1"/>
    <property type="molecule type" value="Genomic_DNA"/>
</dbReference>
<dbReference type="AlphaFoldDB" id="A0A9J6GTI0"/>